<protein>
    <submittedName>
        <fullName evidence="2">Cyclase-associated protein 1-like</fullName>
    </submittedName>
</protein>
<feature type="compositionally biased region" description="Polar residues" evidence="1">
    <location>
        <begin position="22"/>
        <end position="32"/>
    </location>
</feature>
<name>A0A699I013_TANCI</name>
<feature type="compositionally biased region" description="Gly residues" evidence="1">
    <location>
        <begin position="62"/>
        <end position="74"/>
    </location>
</feature>
<feature type="region of interest" description="Disordered" evidence="1">
    <location>
        <begin position="1"/>
        <end position="82"/>
    </location>
</feature>
<gene>
    <name evidence="2" type="ORF">Tci_463821</name>
</gene>
<evidence type="ECO:0000256" key="1">
    <source>
        <dbReference type="SAM" id="MobiDB-lite"/>
    </source>
</evidence>
<feature type="non-terminal residue" evidence="2">
    <location>
        <position position="1"/>
    </location>
</feature>
<proteinExistence type="predicted"/>
<accession>A0A699I013</accession>
<dbReference type="EMBL" id="BKCJ010222346">
    <property type="protein sequence ID" value="GEY91847.1"/>
    <property type="molecule type" value="Genomic_DNA"/>
</dbReference>
<dbReference type="AlphaFoldDB" id="A0A699I013"/>
<reference evidence="2" key="1">
    <citation type="journal article" date="2019" name="Sci. Rep.">
        <title>Draft genome of Tanacetum cinerariifolium, the natural source of mosquito coil.</title>
        <authorList>
            <person name="Yamashiro T."/>
            <person name="Shiraishi A."/>
            <person name="Satake H."/>
            <person name="Nakayama K."/>
        </authorList>
    </citation>
    <scope>NUCLEOTIDE SEQUENCE</scope>
</reference>
<comment type="caution">
    <text evidence="2">The sequence shown here is derived from an EMBL/GenBank/DDBJ whole genome shotgun (WGS) entry which is preliminary data.</text>
</comment>
<organism evidence="2">
    <name type="scientific">Tanacetum cinerariifolium</name>
    <name type="common">Dalmatian daisy</name>
    <name type="synonym">Chrysanthemum cinerariifolium</name>
    <dbReference type="NCBI Taxonomy" id="118510"/>
    <lineage>
        <taxon>Eukaryota</taxon>
        <taxon>Viridiplantae</taxon>
        <taxon>Streptophyta</taxon>
        <taxon>Embryophyta</taxon>
        <taxon>Tracheophyta</taxon>
        <taxon>Spermatophyta</taxon>
        <taxon>Magnoliopsida</taxon>
        <taxon>eudicotyledons</taxon>
        <taxon>Gunneridae</taxon>
        <taxon>Pentapetalae</taxon>
        <taxon>asterids</taxon>
        <taxon>campanulids</taxon>
        <taxon>Asterales</taxon>
        <taxon>Asteraceae</taxon>
        <taxon>Asteroideae</taxon>
        <taxon>Anthemideae</taxon>
        <taxon>Anthemidinae</taxon>
        <taxon>Tanacetum</taxon>
    </lineage>
</organism>
<evidence type="ECO:0000313" key="2">
    <source>
        <dbReference type="EMBL" id="GEY91847.1"/>
    </source>
</evidence>
<feature type="compositionally biased region" description="Basic and acidic residues" evidence="1">
    <location>
        <begin position="1"/>
        <end position="17"/>
    </location>
</feature>
<sequence>LRKVTDDMNLMNRKDKAGFVSSGENKAHTSAPSAAKDRPTKLELLMGRNDGDDGGGRDGGDGGDGGDNGGGSDGDGGDRDKDGVHRELLKLECLMKYDYFF</sequence>
<feature type="compositionally biased region" description="Basic and acidic residues" evidence="1">
    <location>
        <begin position="49"/>
        <end position="60"/>
    </location>
</feature>